<sequence length="148" mass="17024">MEYRRANGEEYFSFILPNVKYGPRNALMRMEILRYIFDLPLSCFSNWQLRRHSKYSPRITSSSCDIKYYIARHSKASHLQKSHNSLLAKVCFDYKGPLQVMSTQLSIESFGLRDGTASKTAAFLKPTVRLSAKLESITQQLFSSVKAL</sequence>
<dbReference type="AlphaFoldDB" id="A0A1A9UP70"/>
<proteinExistence type="predicted"/>
<organism evidence="1 2">
    <name type="scientific">Glossina austeni</name>
    <name type="common">Savannah tsetse fly</name>
    <dbReference type="NCBI Taxonomy" id="7395"/>
    <lineage>
        <taxon>Eukaryota</taxon>
        <taxon>Metazoa</taxon>
        <taxon>Ecdysozoa</taxon>
        <taxon>Arthropoda</taxon>
        <taxon>Hexapoda</taxon>
        <taxon>Insecta</taxon>
        <taxon>Pterygota</taxon>
        <taxon>Neoptera</taxon>
        <taxon>Endopterygota</taxon>
        <taxon>Diptera</taxon>
        <taxon>Brachycera</taxon>
        <taxon>Muscomorpha</taxon>
        <taxon>Hippoboscoidea</taxon>
        <taxon>Glossinidae</taxon>
        <taxon>Glossina</taxon>
    </lineage>
</organism>
<dbReference type="Proteomes" id="UP000078200">
    <property type="component" value="Unassembled WGS sequence"/>
</dbReference>
<evidence type="ECO:0000313" key="2">
    <source>
        <dbReference type="Proteomes" id="UP000078200"/>
    </source>
</evidence>
<dbReference type="EnsemblMetazoa" id="GAUT010989-RA">
    <property type="protein sequence ID" value="GAUT010989-PA"/>
    <property type="gene ID" value="GAUT010989"/>
</dbReference>
<name>A0A1A9UP70_GLOAU</name>
<accession>A0A1A9UP70</accession>
<protein>
    <submittedName>
        <fullName evidence="1">Uncharacterized protein</fullName>
    </submittedName>
</protein>
<keyword evidence="2" id="KW-1185">Reference proteome</keyword>
<reference evidence="1" key="1">
    <citation type="submission" date="2020-05" db="UniProtKB">
        <authorList>
            <consortium name="EnsemblMetazoa"/>
        </authorList>
    </citation>
    <scope>IDENTIFICATION</scope>
    <source>
        <strain evidence="1">TTRI</strain>
    </source>
</reference>
<dbReference type="VEuPathDB" id="VectorBase:GAUT010989"/>
<evidence type="ECO:0000313" key="1">
    <source>
        <dbReference type="EnsemblMetazoa" id="GAUT010989-PA"/>
    </source>
</evidence>